<dbReference type="Pfam" id="PF14299">
    <property type="entry name" value="PP2"/>
    <property type="match status" value="1"/>
</dbReference>
<reference evidence="1 2" key="1">
    <citation type="journal article" date="2024" name="G3 (Bethesda)">
        <title>Genome assembly of Hibiscus sabdariffa L. provides insights into metabolisms of medicinal natural products.</title>
        <authorList>
            <person name="Kim T."/>
        </authorList>
    </citation>
    <scope>NUCLEOTIDE SEQUENCE [LARGE SCALE GENOMIC DNA]</scope>
    <source>
        <strain evidence="1">TK-2024</strain>
        <tissue evidence="1">Old leaves</tissue>
    </source>
</reference>
<keyword evidence="2" id="KW-1185">Reference proteome</keyword>
<comment type="caution">
    <text evidence="1">The sequence shown here is derived from an EMBL/GenBank/DDBJ whole genome shotgun (WGS) entry which is preliminary data.</text>
</comment>
<accession>A0ABR2RW06</accession>
<dbReference type="PANTHER" id="PTHR32278">
    <property type="entry name" value="F-BOX DOMAIN-CONTAINING PROTEIN"/>
    <property type="match status" value="1"/>
</dbReference>
<proteinExistence type="predicted"/>
<protein>
    <submittedName>
        <fullName evidence="1">Uncharacterized protein</fullName>
    </submittedName>
</protein>
<gene>
    <name evidence="1" type="ORF">V6N11_079416</name>
</gene>
<dbReference type="PANTHER" id="PTHR32278:SF126">
    <property type="entry name" value="F-BOX PROTEIN PP2-B13-LIKE"/>
    <property type="match status" value="1"/>
</dbReference>
<sequence length="211" mass="24171">MEMQSLRLERWSGRISYILSARELSITWSHDPLFSEVAELITTSKLEISGKIRTKKLSPNTKYGAYLILKITKRSYGLDSIASETLIEIGSQTFKNTAYIRCQDAKKQQLETLFYSNRKQMMKSMVMSKREDGWMEIELGEFFNGGTCDEEVKMSLMETKGHQLKGGVIIEGIEIRPKTLKKNPGTTARYFPFFVSFDISINSICSRGLNY</sequence>
<name>A0ABR2RW06_9ROSI</name>
<evidence type="ECO:0000313" key="1">
    <source>
        <dbReference type="EMBL" id="KAK9016924.1"/>
    </source>
</evidence>
<dbReference type="InterPro" id="IPR025886">
    <property type="entry name" value="PP2-like"/>
</dbReference>
<organism evidence="1 2">
    <name type="scientific">Hibiscus sabdariffa</name>
    <name type="common">roselle</name>
    <dbReference type="NCBI Taxonomy" id="183260"/>
    <lineage>
        <taxon>Eukaryota</taxon>
        <taxon>Viridiplantae</taxon>
        <taxon>Streptophyta</taxon>
        <taxon>Embryophyta</taxon>
        <taxon>Tracheophyta</taxon>
        <taxon>Spermatophyta</taxon>
        <taxon>Magnoliopsida</taxon>
        <taxon>eudicotyledons</taxon>
        <taxon>Gunneridae</taxon>
        <taxon>Pentapetalae</taxon>
        <taxon>rosids</taxon>
        <taxon>malvids</taxon>
        <taxon>Malvales</taxon>
        <taxon>Malvaceae</taxon>
        <taxon>Malvoideae</taxon>
        <taxon>Hibiscus</taxon>
    </lineage>
</organism>
<dbReference type="Proteomes" id="UP001396334">
    <property type="component" value="Unassembled WGS sequence"/>
</dbReference>
<dbReference type="EMBL" id="JBBPBN010000020">
    <property type="protein sequence ID" value="KAK9016924.1"/>
    <property type="molecule type" value="Genomic_DNA"/>
</dbReference>
<evidence type="ECO:0000313" key="2">
    <source>
        <dbReference type="Proteomes" id="UP001396334"/>
    </source>
</evidence>